<dbReference type="InterPro" id="IPR050678">
    <property type="entry name" value="DNA_Partitioning_ATPase"/>
</dbReference>
<dbReference type="SUPFAM" id="SSF52540">
    <property type="entry name" value="P-loop containing nucleoside triphosphate hydrolases"/>
    <property type="match status" value="1"/>
</dbReference>
<dbReference type="PANTHER" id="PTHR13696">
    <property type="entry name" value="P-LOOP CONTAINING NUCLEOSIDE TRIPHOSPHATE HYDROLASE"/>
    <property type="match status" value="1"/>
</dbReference>
<feature type="domain" description="AAA" evidence="1">
    <location>
        <begin position="2"/>
        <end position="184"/>
    </location>
</feature>
<reference evidence="2" key="1">
    <citation type="submission" date="2008-06" db="EMBL/GenBank/DDBJ databases">
        <title>Complete sequence of plasmid of Prosthecochloris aestuarii DSM 271.</title>
        <authorList>
            <consortium name="US DOE Joint Genome Institute"/>
            <person name="Lucas S."/>
            <person name="Copeland A."/>
            <person name="Lapidus A."/>
            <person name="Glavina del Rio T."/>
            <person name="Dalin E."/>
            <person name="Tice H."/>
            <person name="Bruce D."/>
            <person name="Goodwin L."/>
            <person name="Pitluck S."/>
            <person name="Schmutz J."/>
            <person name="Larimer F."/>
            <person name="Land M."/>
            <person name="Hauser L."/>
            <person name="Kyrpides N."/>
            <person name="Anderson I."/>
            <person name="Liu Z."/>
            <person name="Li T."/>
            <person name="Zhao F."/>
            <person name="Overmann J."/>
            <person name="Bryant D.A."/>
            <person name="Richardson P."/>
        </authorList>
    </citation>
    <scope>NUCLEOTIDE SEQUENCE [LARGE SCALE GENOMIC DNA]</scope>
    <source>
        <strain evidence="2">DSM 271</strain>
        <plasmid evidence="2">pPAES01</plasmid>
    </source>
</reference>
<gene>
    <name evidence="2" type="ordered locus">Paes_2339</name>
</gene>
<evidence type="ECO:0000259" key="1">
    <source>
        <dbReference type="Pfam" id="PF13614"/>
    </source>
</evidence>
<dbReference type="PANTHER" id="PTHR13696:SF99">
    <property type="entry name" value="COBYRINIC ACID AC-DIAMIDE SYNTHASE"/>
    <property type="match status" value="1"/>
</dbReference>
<dbReference type="HOGENOM" id="CLU_037612_1_3_10"/>
<dbReference type="PIRSF" id="PIRSF009320">
    <property type="entry name" value="Nuc_binding_HP_1000"/>
    <property type="match status" value="1"/>
</dbReference>
<keyword evidence="3" id="KW-1185">Reference proteome</keyword>
<protein>
    <submittedName>
        <fullName evidence="2">Cobyrinic acid ac-diamide synthase</fullName>
    </submittedName>
</protein>
<evidence type="ECO:0000313" key="3">
    <source>
        <dbReference type="Proteomes" id="UP000002725"/>
    </source>
</evidence>
<organism evidence="2 3">
    <name type="scientific">Prosthecochloris aestuarii (strain DSM 271 / SK 413)</name>
    <dbReference type="NCBI Taxonomy" id="290512"/>
    <lineage>
        <taxon>Bacteria</taxon>
        <taxon>Pseudomonadati</taxon>
        <taxon>Chlorobiota</taxon>
        <taxon>Chlorobiia</taxon>
        <taxon>Chlorobiales</taxon>
        <taxon>Chlorobiaceae</taxon>
        <taxon>Prosthecochloris</taxon>
    </lineage>
</organism>
<dbReference type="KEGG" id="paa:Paes_2339"/>
<dbReference type="Pfam" id="PF13614">
    <property type="entry name" value="AAA_31"/>
    <property type="match status" value="1"/>
</dbReference>
<evidence type="ECO:0000313" key="2">
    <source>
        <dbReference type="EMBL" id="ACF47330.1"/>
    </source>
</evidence>
<dbReference type="FunFam" id="3.40.50.300:FF:000285">
    <property type="entry name" value="Sporulation initiation inhibitor Soj"/>
    <property type="match status" value="1"/>
</dbReference>
<dbReference type="CDD" id="cd02042">
    <property type="entry name" value="ParAB_family"/>
    <property type="match status" value="1"/>
</dbReference>
<dbReference type="Proteomes" id="UP000002725">
    <property type="component" value="Plasmid pPAES01"/>
</dbReference>
<proteinExistence type="predicted"/>
<geneLocation type="plasmid" evidence="2 3">
    <name>pPAES01</name>
</geneLocation>
<dbReference type="InterPro" id="IPR027417">
    <property type="entry name" value="P-loop_NTPase"/>
</dbReference>
<dbReference type="Gene3D" id="3.40.50.300">
    <property type="entry name" value="P-loop containing nucleotide triphosphate hydrolases"/>
    <property type="match status" value="1"/>
</dbReference>
<dbReference type="RefSeq" id="WP_012509535.1">
    <property type="nucleotide sequence ID" value="NC_011061.1"/>
</dbReference>
<accession>B4S9K3</accession>
<name>B4S9K3_PROA2</name>
<keyword evidence="2" id="KW-0614">Plasmid</keyword>
<sequence>MSKVIAIANQKGGSGKTTTAVNLGAALAHDKTRNVLVIDMDPQGHTTDHLIEQDPDDLNFTLYNVLRDFDSIGKSIADLVISTDFNVDLWPANIELSGLEAAIANEAGREAHLKAAISRVRSKYDYIIIDVPPQLGLLSLNALMAADKVIVPIQTEYYAYKALKQLFEIIRKIRNKGLNDNLDIMGILLTMYDARLTICKQVVDMARKNFDKKVFKTTIRTSSKLKEAAGSKRPIIYYDSGSKGSEDYIALAKEILQRSNA</sequence>
<dbReference type="EMBL" id="CP001109">
    <property type="protein sequence ID" value="ACF47330.1"/>
    <property type="molecule type" value="Genomic_DNA"/>
</dbReference>
<dbReference type="eggNOG" id="COG1192">
    <property type="taxonomic scope" value="Bacteria"/>
</dbReference>
<dbReference type="AlphaFoldDB" id="B4S9K3"/>
<dbReference type="InterPro" id="IPR025669">
    <property type="entry name" value="AAA_dom"/>
</dbReference>